<accession>A0AAV1UUV4</accession>
<comment type="caution">
    <text evidence="2">The sequence shown here is derived from an EMBL/GenBank/DDBJ whole genome shotgun (WGS) entry which is preliminary data.</text>
</comment>
<evidence type="ECO:0000313" key="3">
    <source>
        <dbReference type="Proteomes" id="UP001162060"/>
    </source>
</evidence>
<evidence type="ECO:0000256" key="1">
    <source>
        <dbReference type="SAM" id="MobiDB-lite"/>
    </source>
</evidence>
<protein>
    <submittedName>
        <fullName evidence="2">Uncharacterized protein</fullName>
    </submittedName>
</protein>
<dbReference type="AlphaFoldDB" id="A0AAV1UUV4"/>
<evidence type="ECO:0000313" key="2">
    <source>
        <dbReference type="EMBL" id="CAK7937462.1"/>
    </source>
</evidence>
<dbReference type="EMBL" id="CAKLBY020000227">
    <property type="protein sequence ID" value="CAK7937462.1"/>
    <property type="molecule type" value="Genomic_DNA"/>
</dbReference>
<sequence length="89" mass="10282">MFQAGRMHVCMDMHVLMASGQDDVGLTRAEYLEMGSMPTARVATRLKTRPRIPIERQTWTFKFDSRRRMDASQATKSIDKVRAQALQHQ</sequence>
<name>A0AAV1UUV4_9STRA</name>
<dbReference type="Proteomes" id="UP001162060">
    <property type="component" value="Unassembled WGS sequence"/>
</dbReference>
<feature type="region of interest" description="Disordered" evidence="1">
    <location>
        <begin position="70"/>
        <end position="89"/>
    </location>
</feature>
<reference evidence="2" key="1">
    <citation type="submission" date="2024-01" db="EMBL/GenBank/DDBJ databases">
        <authorList>
            <person name="Webb A."/>
        </authorList>
    </citation>
    <scope>NUCLEOTIDE SEQUENCE</scope>
    <source>
        <strain evidence="2">Pm1</strain>
    </source>
</reference>
<organism evidence="2 3">
    <name type="scientific">Peronospora matthiolae</name>
    <dbReference type="NCBI Taxonomy" id="2874970"/>
    <lineage>
        <taxon>Eukaryota</taxon>
        <taxon>Sar</taxon>
        <taxon>Stramenopiles</taxon>
        <taxon>Oomycota</taxon>
        <taxon>Peronosporomycetes</taxon>
        <taxon>Peronosporales</taxon>
        <taxon>Peronosporaceae</taxon>
        <taxon>Peronospora</taxon>
    </lineage>
</organism>
<gene>
    <name evidence="2" type="ORF">PM001_LOCUS22612</name>
</gene>
<proteinExistence type="predicted"/>